<dbReference type="Pfam" id="PF07690">
    <property type="entry name" value="MFS_1"/>
    <property type="match status" value="1"/>
</dbReference>
<feature type="transmembrane region" description="Helical" evidence="7">
    <location>
        <begin position="345"/>
        <end position="363"/>
    </location>
</feature>
<feature type="transmembrane region" description="Helical" evidence="7">
    <location>
        <begin position="92"/>
        <end position="115"/>
    </location>
</feature>
<evidence type="ECO:0000256" key="7">
    <source>
        <dbReference type="SAM" id="Phobius"/>
    </source>
</evidence>
<keyword evidence="2" id="KW-0813">Transport</keyword>
<evidence type="ECO:0000313" key="9">
    <source>
        <dbReference type="EMBL" id="AFC86391.1"/>
    </source>
</evidence>
<reference evidence="9" key="1">
    <citation type="submission" date="2012-02" db="EMBL/GenBank/DDBJ databases">
        <title>The complete genome of Frateuria aurantia DSM 6220.</title>
        <authorList>
            <consortium name="US DOE Joint Genome Institute (JGI-PGF)"/>
            <person name="Lucas S."/>
            <person name="Copeland A."/>
            <person name="Lapidus A."/>
            <person name="Glavina del Rio T."/>
            <person name="Dalin E."/>
            <person name="Tice H."/>
            <person name="Bruce D."/>
            <person name="Goodwin L."/>
            <person name="Pitluck S."/>
            <person name="Peters L."/>
            <person name="Ovchinnikova G."/>
            <person name="Teshima H."/>
            <person name="Kyrpides N."/>
            <person name="Mavromatis K."/>
            <person name="Ivanova N."/>
            <person name="Brettin T."/>
            <person name="Detter J.C."/>
            <person name="Han C."/>
            <person name="Larimer F."/>
            <person name="Land M."/>
            <person name="Hauser L."/>
            <person name="Markowitz V."/>
            <person name="Cheng J.-F."/>
            <person name="Hugenholtz P."/>
            <person name="Woyke T."/>
            <person name="Wu D."/>
            <person name="Brambilla E."/>
            <person name="Klenk H.-P."/>
            <person name="Eisen J.A."/>
        </authorList>
    </citation>
    <scope>NUCLEOTIDE SEQUENCE</scope>
    <source>
        <strain evidence="9">DSM 6220</strain>
    </source>
</reference>
<evidence type="ECO:0000256" key="4">
    <source>
        <dbReference type="ARBA" id="ARBA00022692"/>
    </source>
</evidence>
<comment type="subcellular location">
    <subcellularLocation>
        <location evidence="1">Cell membrane</location>
        <topology evidence="1">Multi-pass membrane protein</topology>
    </subcellularLocation>
</comment>
<dbReference type="HOGENOM" id="CLU_000960_28_0_6"/>
<sequence>MPASPSPAFQTATESPSLPDAALRRLLWLIAAGFFMQSLDTTIVNTAVPAMAEALKVSPLDMRGALTSYVLTLAIFIPASPWLCNHFGTRQVFAGALAIFSLGSLLCGCATSLTGLILARIVQGLGGAALMPVGRYVLARTVDRKDFVRSMSMVATVGLLGSVIGPLLGGLLVQFAHWRWIFLINIPVGMAGYWLNRRAMPDYRGDRGERFDLSGFVLFASASALLLYASEQLTDHRASATALSASLLTALLCGTLYVWHGRRIEHPVADLRLLKLPTVRISLAGNLFTRLGVSGMYLLVVIYLQVGCGWSPLQAGLMMLPQAAGSIAAKWMVAPLLDRLGYRRLLTGNALCVVLILLGFGLLGSSTSAWVIGSLMFVYGAFMGVQYTSMNTLIYVDLDRRHAAMASSMASTAQYLSMSFGIAAASVLMSLYLPGAAAAAYVVAFHWTVLTLAALTLLSAGIFRQLAAPGVSLPLRGR</sequence>
<feature type="transmembrane region" description="Helical" evidence="7">
    <location>
        <begin position="439"/>
        <end position="463"/>
    </location>
</feature>
<feature type="transmembrane region" description="Helical" evidence="7">
    <location>
        <begin position="178"/>
        <end position="195"/>
    </location>
</feature>
<feature type="transmembrane region" description="Helical" evidence="7">
    <location>
        <begin position="415"/>
        <end position="433"/>
    </location>
</feature>
<feature type="transmembrane region" description="Helical" evidence="7">
    <location>
        <begin position="211"/>
        <end position="229"/>
    </location>
</feature>
<evidence type="ECO:0000256" key="2">
    <source>
        <dbReference type="ARBA" id="ARBA00022448"/>
    </source>
</evidence>
<dbReference type="eggNOG" id="COG2814">
    <property type="taxonomic scope" value="Bacteria"/>
</dbReference>
<evidence type="ECO:0000256" key="5">
    <source>
        <dbReference type="ARBA" id="ARBA00022989"/>
    </source>
</evidence>
<dbReference type="Proteomes" id="UP000005234">
    <property type="component" value="Chromosome"/>
</dbReference>
<dbReference type="InterPro" id="IPR011701">
    <property type="entry name" value="MFS"/>
</dbReference>
<dbReference type="EMBL" id="CP003350">
    <property type="protein sequence ID" value="AFC86391.1"/>
    <property type="molecule type" value="Genomic_DNA"/>
</dbReference>
<keyword evidence="6 7" id="KW-0472">Membrane</keyword>
<keyword evidence="10" id="KW-1185">Reference proteome</keyword>
<organism evidence="9 10">
    <name type="scientific">Frateuria aurantia (strain ATCC 33424 / DSM 6220 / KCTC 2777 / LMG 1558 / NBRC 3245 / NCIMB 13370)</name>
    <name type="common">Acetobacter aurantius</name>
    <dbReference type="NCBI Taxonomy" id="767434"/>
    <lineage>
        <taxon>Bacteria</taxon>
        <taxon>Pseudomonadati</taxon>
        <taxon>Pseudomonadota</taxon>
        <taxon>Gammaproteobacteria</taxon>
        <taxon>Lysobacterales</taxon>
        <taxon>Rhodanobacteraceae</taxon>
        <taxon>Frateuria</taxon>
    </lineage>
</organism>
<dbReference type="PROSITE" id="PS50850">
    <property type="entry name" value="MFS"/>
    <property type="match status" value="1"/>
</dbReference>
<gene>
    <name evidence="9" type="ordered locus">Fraau_2007</name>
</gene>
<dbReference type="Gene3D" id="1.20.1250.20">
    <property type="entry name" value="MFS general substrate transporter like domains"/>
    <property type="match status" value="1"/>
</dbReference>
<evidence type="ECO:0000256" key="3">
    <source>
        <dbReference type="ARBA" id="ARBA00022475"/>
    </source>
</evidence>
<feature type="transmembrane region" description="Helical" evidence="7">
    <location>
        <begin position="68"/>
        <end position="85"/>
    </location>
</feature>
<evidence type="ECO:0000259" key="8">
    <source>
        <dbReference type="PROSITE" id="PS50850"/>
    </source>
</evidence>
<dbReference type="InterPro" id="IPR036259">
    <property type="entry name" value="MFS_trans_sf"/>
</dbReference>
<protein>
    <submittedName>
        <fullName evidence="9">Arabinose efflux permease family protein</fullName>
    </submittedName>
</protein>
<evidence type="ECO:0000256" key="6">
    <source>
        <dbReference type="ARBA" id="ARBA00023136"/>
    </source>
</evidence>
<dbReference type="InterPro" id="IPR020846">
    <property type="entry name" value="MFS_dom"/>
</dbReference>
<feature type="transmembrane region" description="Helical" evidence="7">
    <location>
        <begin position="281"/>
        <end position="306"/>
    </location>
</feature>
<evidence type="ECO:0000256" key="1">
    <source>
        <dbReference type="ARBA" id="ARBA00004651"/>
    </source>
</evidence>
<proteinExistence type="predicted"/>
<dbReference type="RefSeq" id="WP_014403394.1">
    <property type="nucleotide sequence ID" value="NC_017033.1"/>
</dbReference>
<feature type="transmembrane region" description="Helical" evidence="7">
    <location>
        <begin position="369"/>
        <end position="394"/>
    </location>
</feature>
<dbReference type="GO" id="GO:0022857">
    <property type="term" value="F:transmembrane transporter activity"/>
    <property type="evidence" value="ECO:0007669"/>
    <property type="project" value="InterPro"/>
</dbReference>
<feature type="domain" description="Major facilitator superfamily (MFS) profile" evidence="8">
    <location>
        <begin position="26"/>
        <end position="471"/>
    </location>
</feature>
<feature type="transmembrane region" description="Helical" evidence="7">
    <location>
        <begin position="26"/>
        <end position="48"/>
    </location>
</feature>
<feature type="transmembrane region" description="Helical" evidence="7">
    <location>
        <begin position="150"/>
        <end position="172"/>
    </location>
</feature>
<dbReference type="AlphaFoldDB" id="H8L2N2"/>
<feature type="transmembrane region" description="Helical" evidence="7">
    <location>
        <begin position="241"/>
        <end position="260"/>
    </location>
</feature>
<dbReference type="PRINTS" id="PR01036">
    <property type="entry name" value="TCRTETB"/>
</dbReference>
<dbReference type="PANTHER" id="PTHR42718">
    <property type="entry name" value="MAJOR FACILITATOR SUPERFAMILY MULTIDRUG TRANSPORTER MFSC"/>
    <property type="match status" value="1"/>
</dbReference>
<dbReference type="KEGG" id="fau:Fraau_2007"/>
<dbReference type="Gene3D" id="1.20.1720.10">
    <property type="entry name" value="Multidrug resistance protein D"/>
    <property type="match status" value="1"/>
</dbReference>
<accession>H8L2N2</accession>
<feature type="transmembrane region" description="Helical" evidence="7">
    <location>
        <begin position="121"/>
        <end position="138"/>
    </location>
</feature>
<keyword evidence="5 7" id="KW-1133">Transmembrane helix</keyword>
<keyword evidence="3" id="KW-1003">Cell membrane</keyword>
<dbReference type="PANTHER" id="PTHR42718:SF46">
    <property type="entry name" value="BLR6921 PROTEIN"/>
    <property type="match status" value="1"/>
</dbReference>
<dbReference type="SUPFAM" id="SSF103473">
    <property type="entry name" value="MFS general substrate transporter"/>
    <property type="match status" value="1"/>
</dbReference>
<feature type="transmembrane region" description="Helical" evidence="7">
    <location>
        <begin position="312"/>
        <end position="333"/>
    </location>
</feature>
<dbReference type="STRING" id="767434.Fraau_2007"/>
<name>H8L2N2_FRAAD</name>
<evidence type="ECO:0000313" key="10">
    <source>
        <dbReference type="Proteomes" id="UP000005234"/>
    </source>
</evidence>
<dbReference type="GO" id="GO:0005886">
    <property type="term" value="C:plasma membrane"/>
    <property type="evidence" value="ECO:0007669"/>
    <property type="project" value="UniProtKB-SubCell"/>
</dbReference>
<keyword evidence="4 7" id="KW-0812">Transmembrane</keyword>
<dbReference type="OrthoDB" id="9812221at2"/>